<name>A0A0W0V9J5_9GAMM</name>
<dbReference type="STRING" id="456.Ljor_1107"/>
<reference evidence="3 4" key="1">
    <citation type="submission" date="2015-11" db="EMBL/GenBank/DDBJ databases">
        <title>Genomic analysis of 38 Legionella species identifies large and diverse effector repertoires.</title>
        <authorList>
            <person name="Burstein D."/>
            <person name="Amaro F."/>
            <person name="Zusman T."/>
            <person name="Lifshitz Z."/>
            <person name="Cohen O."/>
            <person name="Gilbert J.A."/>
            <person name="Pupko T."/>
            <person name="Shuman H.A."/>
            <person name="Segal G."/>
        </authorList>
    </citation>
    <scope>NUCLEOTIDE SEQUENCE [LARGE SCALE GENOMIC DNA]</scope>
    <source>
        <strain evidence="3 4">BL-540</strain>
    </source>
</reference>
<feature type="domain" description="LepB N-terminal" evidence="2">
    <location>
        <begin position="125"/>
        <end position="303"/>
    </location>
</feature>
<protein>
    <recommendedName>
        <fullName evidence="5">Effector protein B, substrate of the Dot/Icm secretion system</fullName>
    </recommendedName>
</protein>
<sequence length="723" mass="82438">MPSYKGKELTKYKEKTGGKNRNAVDGFYNTSDGEEFFIKKPDDLRELFAELFAGQLLEEFKSRGLIPQIYQQSFICTDFIQFEDGSYGLIQPKVLFTELHKIIGTSRYDASDRSPLWEMILGPNYYLLLTNLEHYFGLSMVLMFSLLIADYSVHSGNVICLELKNHLIQFGRIDFGAAFRNFGYQKNNENVLYPLEYQGLFNFTAYTKGYLGNYKKITGLFSAIAGKAQMLAAEIDEPLLCEMVTAVLSRMPGDLIDEITKKSLTSYLGIPSFMDLSLGNVTQKEPFCHDFAKILTLRLKKIIELKNLGHEKNKPSLYRSVSLENLGKRRSPLKVQFDLSFPDQLEFWQEILTKQNANLFREIEMEELVAQFHSFRDELISQAESIHSLKPSGTSSIPASEEGKFLQQAFNLYPDGSPVSQDSTLMTEHKKPHSLVWQEAEHTLSAAFNLLVIIRVSKETLAKQILEEAQQEAVNYLLKTVIDQIIDFKECYQRLLNQFEAAVVDSSCNNVKGKRESADLSHLDDKKNLTDEKNEQPEEFNEDFNGLEELNLLMQEKMAQDVIFRQILSSGEKECFSPILIRDLLAIKKFYDLKIAFLAAYDVDDGTQLALNAFYEEALIIRLSKMPWKKQAYLIIKIAYKEFGQVQPDPLLLVEALNMISGLFGGFTLPALGQTATHSHLFFEQNLSKRKKMESGQLLTKECLLEGQPTERILTGQASSVKY</sequence>
<dbReference type="RefSeq" id="WP_058470631.1">
    <property type="nucleotide sequence ID" value="NZ_CAAAIC010000002.1"/>
</dbReference>
<dbReference type="Pfam" id="PF18640">
    <property type="entry name" value="LepB_N"/>
    <property type="match status" value="1"/>
</dbReference>
<dbReference type="Pfam" id="PF18172">
    <property type="entry name" value="LepB_GAP_N"/>
    <property type="match status" value="1"/>
</dbReference>
<accession>A0A0W0V9J5</accession>
<proteinExistence type="predicted"/>
<keyword evidence="4" id="KW-1185">Reference proteome</keyword>
<dbReference type="Gene3D" id="1.20.120.1700">
    <property type="match status" value="1"/>
</dbReference>
<evidence type="ECO:0008006" key="5">
    <source>
        <dbReference type="Google" id="ProtNLM"/>
    </source>
</evidence>
<dbReference type="OrthoDB" id="5619798at2"/>
<dbReference type="EMBL" id="LNYJ01000011">
    <property type="protein sequence ID" value="KTD16801.1"/>
    <property type="molecule type" value="Genomic_DNA"/>
</dbReference>
<feature type="domain" description="LepB GAP" evidence="1">
    <location>
        <begin position="333"/>
        <end position="495"/>
    </location>
</feature>
<dbReference type="PATRIC" id="fig|456.5.peg.1178"/>
<gene>
    <name evidence="3" type="ORF">Ljor_1107</name>
</gene>
<dbReference type="Proteomes" id="UP000055035">
    <property type="component" value="Unassembled WGS sequence"/>
</dbReference>
<dbReference type="InterPro" id="IPR040519">
    <property type="entry name" value="LepB_N"/>
</dbReference>
<evidence type="ECO:0000259" key="2">
    <source>
        <dbReference type="Pfam" id="PF18640"/>
    </source>
</evidence>
<dbReference type="AlphaFoldDB" id="A0A0W0V9J5"/>
<organism evidence="3 4">
    <name type="scientific">Legionella jordanis</name>
    <dbReference type="NCBI Taxonomy" id="456"/>
    <lineage>
        <taxon>Bacteria</taxon>
        <taxon>Pseudomonadati</taxon>
        <taxon>Pseudomonadota</taxon>
        <taxon>Gammaproteobacteria</taxon>
        <taxon>Legionellales</taxon>
        <taxon>Legionellaceae</taxon>
        <taxon>Legionella</taxon>
    </lineage>
</organism>
<evidence type="ECO:0000313" key="4">
    <source>
        <dbReference type="Proteomes" id="UP000055035"/>
    </source>
</evidence>
<comment type="caution">
    <text evidence="3">The sequence shown here is derived from an EMBL/GenBank/DDBJ whole genome shotgun (WGS) entry which is preliminary data.</text>
</comment>
<evidence type="ECO:0000259" key="1">
    <source>
        <dbReference type="Pfam" id="PF18172"/>
    </source>
</evidence>
<evidence type="ECO:0000313" key="3">
    <source>
        <dbReference type="EMBL" id="KTD16801.1"/>
    </source>
</evidence>
<dbReference type="InterPro" id="IPR041585">
    <property type="entry name" value="LepB_GAP_N"/>
</dbReference>